<evidence type="ECO:0000313" key="1">
    <source>
        <dbReference type="EMBL" id="KAK1419821.1"/>
    </source>
</evidence>
<name>A0AAD8NT90_TARER</name>
<organism evidence="1 2">
    <name type="scientific">Tagetes erecta</name>
    <name type="common">African marigold</name>
    <dbReference type="NCBI Taxonomy" id="13708"/>
    <lineage>
        <taxon>Eukaryota</taxon>
        <taxon>Viridiplantae</taxon>
        <taxon>Streptophyta</taxon>
        <taxon>Embryophyta</taxon>
        <taxon>Tracheophyta</taxon>
        <taxon>Spermatophyta</taxon>
        <taxon>Magnoliopsida</taxon>
        <taxon>eudicotyledons</taxon>
        <taxon>Gunneridae</taxon>
        <taxon>Pentapetalae</taxon>
        <taxon>asterids</taxon>
        <taxon>campanulids</taxon>
        <taxon>Asterales</taxon>
        <taxon>Asteraceae</taxon>
        <taxon>Asteroideae</taxon>
        <taxon>Heliantheae alliance</taxon>
        <taxon>Tageteae</taxon>
        <taxon>Tagetes</taxon>
    </lineage>
</organism>
<dbReference type="PANTHER" id="PTHR33116">
    <property type="entry name" value="REVERSE TRANSCRIPTASE ZINC-BINDING DOMAIN-CONTAINING PROTEIN-RELATED-RELATED"/>
    <property type="match status" value="1"/>
</dbReference>
<comment type="caution">
    <text evidence="1">The sequence shown here is derived from an EMBL/GenBank/DDBJ whole genome shotgun (WGS) entry which is preliminary data.</text>
</comment>
<evidence type="ECO:0000313" key="2">
    <source>
        <dbReference type="Proteomes" id="UP001229421"/>
    </source>
</evidence>
<dbReference type="EMBL" id="JAUHHV010000007">
    <property type="protein sequence ID" value="KAK1419821.1"/>
    <property type="molecule type" value="Genomic_DNA"/>
</dbReference>
<dbReference type="Proteomes" id="UP001229421">
    <property type="component" value="Unassembled WGS sequence"/>
</dbReference>
<keyword evidence="2" id="KW-1185">Reference proteome</keyword>
<gene>
    <name evidence="1" type="ORF">QVD17_29183</name>
</gene>
<protein>
    <recommendedName>
        <fullName evidence="3">RNA-directed DNA polymerase, eukaryota</fullName>
    </recommendedName>
</protein>
<accession>A0AAD8NT90</accession>
<dbReference type="AlphaFoldDB" id="A0AAD8NT90"/>
<dbReference type="PANTHER" id="PTHR33116:SF78">
    <property type="entry name" value="OS12G0587133 PROTEIN"/>
    <property type="match status" value="1"/>
</dbReference>
<sequence length="161" mass="17951">MGLGVVQSSVLAMGRRLNCITSDLIFKYLVFQVGTSMNFSRNWNDVKVKVKNRLSSWKSKVLSIGGKIALIKAVLGSIPVYYLSLYRAPVKVCRPALLSRGIINNASCSRWFVVDETPNHLLVNCGMTAKVWDGVFSWCKVPKQNYSSIKDLVELPLSLSH</sequence>
<reference evidence="1" key="1">
    <citation type="journal article" date="2023" name="bioRxiv">
        <title>Improved chromosome-level genome assembly for marigold (Tagetes erecta).</title>
        <authorList>
            <person name="Jiang F."/>
            <person name="Yuan L."/>
            <person name="Wang S."/>
            <person name="Wang H."/>
            <person name="Xu D."/>
            <person name="Wang A."/>
            <person name="Fan W."/>
        </authorList>
    </citation>
    <scope>NUCLEOTIDE SEQUENCE</scope>
    <source>
        <strain evidence="1">WSJ</strain>
        <tissue evidence="1">Leaf</tissue>
    </source>
</reference>
<proteinExistence type="predicted"/>
<evidence type="ECO:0008006" key="3">
    <source>
        <dbReference type="Google" id="ProtNLM"/>
    </source>
</evidence>